<evidence type="ECO:0000256" key="6">
    <source>
        <dbReference type="ARBA" id="ARBA00022679"/>
    </source>
</evidence>
<protein>
    <recommendedName>
        <fullName evidence="4">histidine kinase</fullName>
        <ecNumber evidence="4">2.7.13.3</ecNumber>
    </recommendedName>
</protein>
<dbReference type="Gene3D" id="1.20.1730.10">
    <property type="entry name" value="Sodium/glucose cotransporter"/>
    <property type="match status" value="1"/>
</dbReference>
<dbReference type="Pfam" id="PF00072">
    <property type="entry name" value="Response_reg"/>
    <property type="match status" value="1"/>
</dbReference>
<dbReference type="InterPro" id="IPR001734">
    <property type="entry name" value="Na/solute_symporter"/>
</dbReference>
<dbReference type="InterPro" id="IPR004358">
    <property type="entry name" value="Sig_transdc_His_kin-like_C"/>
</dbReference>
<organism evidence="16 17">
    <name type="scientific">Reinekea marinisedimentorum</name>
    <dbReference type="NCBI Taxonomy" id="230495"/>
    <lineage>
        <taxon>Bacteria</taxon>
        <taxon>Pseudomonadati</taxon>
        <taxon>Pseudomonadota</taxon>
        <taxon>Gammaproteobacteria</taxon>
        <taxon>Oceanospirillales</taxon>
        <taxon>Saccharospirillaceae</taxon>
        <taxon>Reinekea</taxon>
    </lineage>
</organism>
<dbReference type="CDD" id="cd10322">
    <property type="entry name" value="SLC5sbd"/>
    <property type="match status" value="1"/>
</dbReference>
<keyword evidence="10 13" id="KW-0472">Membrane</keyword>
<evidence type="ECO:0000256" key="7">
    <source>
        <dbReference type="ARBA" id="ARBA00022692"/>
    </source>
</evidence>
<evidence type="ECO:0000256" key="12">
    <source>
        <dbReference type="SAM" id="Coils"/>
    </source>
</evidence>
<evidence type="ECO:0000256" key="10">
    <source>
        <dbReference type="ARBA" id="ARBA00023136"/>
    </source>
</evidence>
<dbReference type="RefSeq" id="WP_132699214.1">
    <property type="nucleotide sequence ID" value="NZ_SLZR01000001.1"/>
</dbReference>
<feature type="domain" description="Response regulatory" evidence="15">
    <location>
        <begin position="1050"/>
        <end position="1162"/>
    </location>
</feature>
<feature type="transmembrane region" description="Helical" evidence="13">
    <location>
        <begin position="114"/>
        <end position="133"/>
    </location>
</feature>
<dbReference type="InterPro" id="IPR038377">
    <property type="entry name" value="Na/Glc_symporter_sf"/>
</dbReference>
<comment type="similarity">
    <text evidence="3">Belongs to the sodium:solute symporter (SSF) (TC 2.A.21) family.</text>
</comment>
<dbReference type="PANTHER" id="PTHR43047">
    <property type="entry name" value="TWO-COMPONENT HISTIDINE PROTEIN KINASE"/>
    <property type="match status" value="1"/>
</dbReference>
<dbReference type="GO" id="GO:0009927">
    <property type="term" value="F:histidine phosphotransfer kinase activity"/>
    <property type="evidence" value="ECO:0007669"/>
    <property type="project" value="TreeGrafter"/>
</dbReference>
<dbReference type="FunFam" id="3.30.565.10:FF:000049">
    <property type="entry name" value="Two-component sensor histidine kinase"/>
    <property type="match status" value="1"/>
</dbReference>
<evidence type="ECO:0000256" key="13">
    <source>
        <dbReference type="SAM" id="Phobius"/>
    </source>
</evidence>
<dbReference type="PROSITE" id="PS50110">
    <property type="entry name" value="RESPONSE_REGULATORY"/>
    <property type="match status" value="1"/>
</dbReference>
<dbReference type="Pfam" id="PF00512">
    <property type="entry name" value="HisKA"/>
    <property type="match status" value="1"/>
</dbReference>
<feature type="transmembrane region" description="Helical" evidence="13">
    <location>
        <begin position="196"/>
        <end position="217"/>
    </location>
</feature>
<dbReference type="InterPro" id="IPR003594">
    <property type="entry name" value="HATPase_dom"/>
</dbReference>
<dbReference type="GO" id="GO:0000155">
    <property type="term" value="F:phosphorelay sensor kinase activity"/>
    <property type="evidence" value="ECO:0007669"/>
    <property type="project" value="InterPro"/>
</dbReference>
<dbReference type="SMART" id="SM00448">
    <property type="entry name" value="REC"/>
    <property type="match status" value="1"/>
</dbReference>
<keyword evidence="8" id="KW-0418">Kinase</keyword>
<dbReference type="Gene3D" id="1.10.287.130">
    <property type="match status" value="1"/>
</dbReference>
<dbReference type="CDD" id="cd00075">
    <property type="entry name" value="HATPase"/>
    <property type="match status" value="1"/>
</dbReference>
<dbReference type="SUPFAM" id="SSF55785">
    <property type="entry name" value="PYP-like sensor domain (PAS domain)"/>
    <property type="match status" value="1"/>
</dbReference>
<dbReference type="Pfam" id="PF12860">
    <property type="entry name" value="PAS_7"/>
    <property type="match status" value="1"/>
</dbReference>
<dbReference type="SMART" id="SM00388">
    <property type="entry name" value="HisKA"/>
    <property type="match status" value="1"/>
</dbReference>
<evidence type="ECO:0000259" key="15">
    <source>
        <dbReference type="PROSITE" id="PS50110"/>
    </source>
</evidence>
<dbReference type="InterPro" id="IPR001789">
    <property type="entry name" value="Sig_transdc_resp-reg_receiver"/>
</dbReference>
<dbReference type="Proteomes" id="UP000295793">
    <property type="component" value="Unassembled WGS sequence"/>
</dbReference>
<dbReference type="CDD" id="cd00082">
    <property type="entry name" value="HisKA"/>
    <property type="match status" value="1"/>
</dbReference>
<keyword evidence="17" id="KW-1185">Reference proteome</keyword>
<reference evidence="16 17" key="1">
    <citation type="submission" date="2019-03" db="EMBL/GenBank/DDBJ databases">
        <title>Genomic Encyclopedia of Archaeal and Bacterial Type Strains, Phase II (KMG-II): from individual species to whole genera.</title>
        <authorList>
            <person name="Goeker M."/>
        </authorList>
    </citation>
    <scope>NUCLEOTIDE SEQUENCE [LARGE SCALE GENOMIC DNA]</scope>
    <source>
        <strain evidence="16 17">DSM 15388</strain>
    </source>
</reference>
<feature type="transmembrane region" description="Helical" evidence="13">
    <location>
        <begin position="433"/>
        <end position="455"/>
    </location>
</feature>
<dbReference type="GO" id="GO:0022857">
    <property type="term" value="F:transmembrane transporter activity"/>
    <property type="evidence" value="ECO:0007669"/>
    <property type="project" value="InterPro"/>
</dbReference>
<keyword evidence="12" id="KW-0175">Coiled coil</keyword>
<feature type="transmembrane region" description="Helical" evidence="13">
    <location>
        <begin position="275"/>
        <end position="300"/>
    </location>
</feature>
<keyword evidence="7 13" id="KW-0812">Transmembrane</keyword>
<dbReference type="SUPFAM" id="SSF55874">
    <property type="entry name" value="ATPase domain of HSP90 chaperone/DNA topoisomerase II/histidine kinase"/>
    <property type="match status" value="1"/>
</dbReference>
<dbReference type="GO" id="GO:0005886">
    <property type="term" value="C:plasma membrane"/>
    <property type="evidence" value="ECO:0007669"/>
    <property type="project" value="TreeGrafter"/>
</dbReference>
<dbReference type="InterPro" id="IPR036890">
    <property type="entry name" value="HATPase_C_sf"/>
</dbReference>
<dbReference type="InterPro" id="IPR036097">
    <property type="entry name" value="HisK_dim/P_sf"/>
</dbReference>
<dbReference type="PRINTS" id="PR00344">
    <property type="entry name" value="BCTRLSENSOR"/>
</dbReference>
<feature type="transmembrane region" description="Helical" evidence="13">
    <location>
        <begin position="153"/>
        <end position="175"/>
    </location>
</feature>
<evidence type="ECO:0000256" key="2">
    <source>
        <dbReference type="ARBA" id="ARBA00004141"/>
    </source>
</evidence>
<evidence type="ECO:0000256" key="3">
    <source>
        <dbReference type="ARBA" id="ARBA00006434"/>
    </source>
</evidence>
<keyword evidence="5 11" id="KW-0597">Phosphoprotein</keyword>
<evidence type="ECO:0000313" key="16">
    <source>
        <dbReference type="EMBL" id="TCS43986.1"/>
    </source>
</evidence>
<proteinExistence type="inferred from homology"/>
<accession>A0A4R3IDY2</accession>
<evidence type="ECO:0000256" key="8">
    <source>
        <dbReference type="ARBA" id="ARBA00022777"/>
    </source>
</evidence>
<evidence type="ECO:0000256" key="5">
    <source>
        <dbReference type="ARBA" id="ARBA00022553"/>
    </source>
</evidence>
<dbReference type="SUPFAM" id="SSF52172">
    <property type="entry name" value="CheY-like"/>
    <property type="match status" value="1"/>
</dbReference>
<dbReference type="Gene3D" id="3.40.50.2300">
    <property type="match status" value="1"/>
</dbReference>
<feature type="transmembrane region" description="Helical" evidence="13">
    <location>
        <begin position="404"/>
        <end position="426"/>
    </location>
</feature>
<dbReference type="PROSITE" id="PS50283">
    <property type="entry name" value="NA_SOLUT_SYMP_3"/>
    <property type="match status" value="1"/>
</dbReference>
<evidence type="ECO:0000259" key="14">
    <source>
        <dbReference type="PROSITE" id="PS50109"/>
    </source>
</evidence>
<feature type="transmembrane region" description="Helical" evidence="13">
    <location>
        <begin position="67"/>
        <end position="86"/>
    </location>
</feature>
<dbReference type="AlphaFoldDB" id="A0A4R3IDY2"/>
<dbReference type="InterPro" id="IPR011006">
    <property type="entry name" value="CheY-like_superfamily"/>
</dbReference>
<keyword evidence="9 13" id="KW-1133">Transmembrane helix</keyword>
<dbReference type="EC" id="2.7.13.3" evidence="4"/>
<comment type="caution">
    <text evidence="16">The sequence shown here is derived from an EMBL/GenBank/DDBJ whole genome shotgun (WGS) entry which is preliminary data.</text>
</comment>
<name>A0A4R3IDY2_9GAMM</name>
<evidence type="ECO:0000256" key="4">
    <source>
        <dbReference type="ARBA" id="ARBA00012438"/>
    </source>
</evidence>
<gene>
    <name evidence="16" type="ORF">BCF53_101329</name>
</gene>
<sequence length="1164" mass="129054">MNPWVLFVFAILYFFLLFGIALYGDSRSGKNMTAPARHIIYSLALAVYCSSWTFYGAVGSAANGGWSFLPIYLGPFLVFVFGYPLIHKMIRVGKRQNTTSIADFLSSRYSKKKGIALIATMICTVAGIPYIALQLKAVTNSILVLSAASNTNFPLLNTSLTVAALMVVFAILFGTRQVDASRHHHGMMLTIAFESLVKLAALVVLAAYVIFVFYSGPAEFRSELIATNRFIWQGVDLSFLTQLLLASGAILVLPRQFHVMVVESINHQHLKTARWLFPAYLIIVSLAVLPITAAGLRLFQGSGVDADTFVLLLPQVTGQTWLSILVFIGGFSASMAMIVITTLTLSTMLSNDALLPFVINRRLSADQNVLGPWLLAMRRFIIGVVIFLAWSYNALFSESEALSATGLLAFSLVVQLIPALIGGLYWRKAHASGAYAGMISGSLVWFWTLLVPLLARDGLIPMSLLENGPLGVGWLRPEHLLGFQFSDPLSHGVFFSLAANCFFFVRFSRQANASLTDQLQASAYVLPDNHGQKEDVHYKKPNVRASELVSVLERFAGMAQTKQWIGDFERVHHVHIHASDLPSPDFIRYIERKLSGVIGASSARAMMHSALAGRKLHLEDVVNFFDETTQAIHFNQQVLSSTLENLDNGVSVIDREQKLVAWNRKYLEMYQYPKDMIRVGSSIEELIRYNAERGECGPGEVEDHVRKRMTHLRMGTAHRFIRMRSNGRVTEIRGNPLPGGGFVATFNDITEYVHAQDELREAKANLEQRVEERTEEVRKINKELREEINERERAESMILDAKNEAELANESKTRFLALASHDILQPLNAARLYNTALLEKYAEDDILPKLESSLRTTEELISTLLEIAKLDGNPQNPIIEPVELSSIFQSIMDEFSAVAEEKSLRLLVRPTDIIVSSESRPLRRIIQNLVSNAIKYTRSGGVLLAARKRGGQVVIQIWDTGLGIEADDLERIFLDFNRLDQHRQEAQGVGLGLSVVSRISQYLHHPIRVQSTPGKGSCFELSVPVSAVQKIAAPQKAVKTGIKKNQLNLTILVIDNDQQNIDALTTLLTGWGCAVASATTREAAVCQPQPDVLIIDYHLGETLTGFTLYAELKEVWQCEVPAILVTAHAESDIKQSASKAGMGYLAKPVKPSALRALIKSHNSP</sequence>
<evidence type="ECO:0000256" key="9">
    <source>
        <dbReference type="ARBA" id="ARBA00022989"/>
    </source>
</evidence>
<feature type="transmembrane region" description="Helical" evidence="13">
    <location>
        <begin position="370"/>
        <end position="392"/>
    </location>
</feature>
<dbReference type="Gene3D" id="3.30.450.20">
    <property type="entry name" value="PAS domain"/>
    <property type="match status" value="1"/>
</dbReference>
<dbReference type="Gene3D" id="3.30.565.10">
    <property type="entry name" value="Histidine kinase-like ATPase, C-terminal domain"/>
    <property type="match status" value="1"/>
</dbReference>
<feature type="domain" description="Histidine kinase" evidence="14">
    <location>
        <begin position="818"/>
        <end position="1027"/>
    </location>
</feature>
<dbReference type="InterPro" id="IPR003661">
    <property type="entry name" value="HisK_dim/P_dom"/>
</dbReference>
<feature type="transmembrane region" description="Helical" evidence="13">
    <location>
        <begin position="320"/>
        <end position="349"/>
    </location>
</feature>
<feature type="transmembrane region" description="Helical" evidence="13">
    <location>
        <begin position="36"/>
        <end position="55"/>
    </location>
</feature>
<feature type="transmembrane region" description="Helical" evidence="13">
    <location>
        <begin position="237"/>
        <end position="254"/>
    </location>
</feature>
<dbReference type="Pfam" id="PF02518">
    <property type="entry name" value="HATPase_c"/>
    <property type="match status" value="1"/>
</dbReference>
<feature type="transmembrane region" description="Helical" evidence="13">
    <location>
        <begin position="6"/>
        <end position="24"/>
    </location>
</feature>
<feature type="coiled-coil region" evidence="12">
    <location>
        <begin position="749"/>
        <end position="811"/>
    </location>
</feature>
<dbReference type="CDD" id="cd00156">
    <property type="entry name" value="REC"/>
    <property type="match status" value="1"/>
</dbReference>
<comment type="catalytic activity">
    <reaction evidence="1">
        <text>ATP + protein L-histidine = ADP + protein N-phospho-L-histidine.</text>
        <dbReference type="EC" id="2.7.13.3"/>
    </reaction>
</comment>
<dbReference type="PROSITE" id="PS50109">
    <property type="entry name" value="HIS_KIN"/>
    <property type="match status" value="1"/>
</dbReference>
<dbReference type="OrthoDB" id="9764438at2"/>
<evidence type="ECO:0000256" key="1">
    <source>
        <dbReference type="ARBA" id="ARBA00000085"/>
    </source>
</evidence>
<dbReference type="InterPro" id="IPR005467">
    <property type="entry name" value="His_kinase_dom"/>
</dbReference>
<dbReference type="InterPro" id="IPR035965">
    <property type="entry name" value="PAS-like_dom_sf"/>
</dbReference>
<dbReference type="SMART" id="SM00387">
    <property type="entry name" value="HATPase_c"/>
    <property type="match status" value="1"/>
</dbReference>
<evidence type="ECO:0000313" key="17">
    <source>
        <dbReference type="Proteomes" id="UP000295793"/>
    </source>
</evidence>
<comment type="subcellular location">
    <subcellularLocation>
        <location evidence="2">Membrane</location>
        <topology evidence="2">Multi-pass membrane protein</topology>
    </subcellularLocation>
</comment>
<dbReference type="SUPFAM" id="SSF47384">
    <property type="entry name" value="Homodimeric domain of signal transducing histidine kinase"/>
    <property type="match status" value="1"/>
</dbReference>
<keyword evidence="6" id="KW-0808">Transferase</keyword>
<evidence type="ECO:0000256" key="11">
    <source>
        <dbReference type="PROSITE-ProRule" id="PRU00169"/>
    </source>
</evidence>
<dbReference type="PANTHER" id="PTHR43047:SF9">
    <property type="entry name" value="HISTIDINE KINASE"/>
    <property type="match status" value="1"/>
</dbReference>
<dbReference type="EMBL" id="SLZR01000001">
    <property type="protein sequence ID" value="TCS43986.1"/>
    <property type="molecule type" value="Genomic_DNA"/>
</dbReference>
<feature type="modified residue" description="4-aspartylphosphate" evidence="11">
    <location>
        <position position="1096"/>
    </location>
</feature>